<dbReference type="PANTHER" id="PTHR30535">
    <property type="entry name" value="VITAMIN B12-BINDING PROTEIN"/>
    <property type="match status" value="1"/>
</dbReference>
<evidence type="ECO:0000259" key="2">
    <source>
        <dbReference type="PROSITE" id="PS50983"/>
    </source>
</evidence>
<dbReference type="AlphaFoldDB" id="A0A248LHS7"/>
<dbReference type="SUPFAM" id="SSF53807">
    <property type="entry name" value="Helical backbone' metal receptor"/>
    <property type="match status" value="1"/>
</dbReference>
<evidence type="ECO:0000256" key="1">
    <source>
        <dbReference type="SAM" id="SignalP"/>
    </source>
</evidence>
<sequence length="262" mass="27438">MPKSGWLGLLALTLAAPLWAAERVVVVTSDVSDIVVALGAAGEVVGRDRSSRAPELAHAPEIGFSRSLSAETIARRQPTLVLGSAAAQPPTVWEQLERLRVRAVEVSVREDGSDFGSAIRKVGELVGRPAAAEALARDWQTRMASRPATGKRYLVSYDGTLVSGAGTPADTLIRAAGGINAAAGLNGNKPLSREAWQALRPDVIILASHNAAVHGGAKAFARRPDIQATPAGRNGRVIEMTARDAMMVGLHSPAVVETLRGL</sequence>
<evidence type="ECO:0000313" key="3">
    <source>
        <dbReference type="EMBL" id="ASJ24182.1"/>
    </source>
</evidence>
<dbReference type="Pfam" id="PF01497">
    <property type="entry name" value="Peripla_BP_2"/>
    <property type="match status" value="1"/>
</dbReference>
<dbReference type="PANTHER" id="PTHR30535:SF4">
    <property type="entry name" value="HEMIN-BINDING PERIPLASMIC PROTEIN HMUT"/>
    <property type="match status" value="1"/>
</dbReference>
<gene>
    <name evidence="3" type="ORF">LHGZ1_1351</name>
</gene>
<protein>
    <submittedName>
        <fullName evidence="3">ABC transporter substrate-binding protein</fullName>
    </submittedName>
</protein>
<dbReference type="Gene3D" id="3.40.50.1980">
    <property type="entry name" value="Nitrogenase molybdenum iron protein domain"/>
    <property type="match status" value="2"/>
</dbReference>
<dbReference type="PROSITE" id="PS50983">
    <property type="entry name" value="FE_B12_PBP"/>
    <property type="match status" value="1"/>
</dbReference>
<feature type="domain" description="Fe/B12 periplasmic-binding" evidence="2">
    <location>
        <begin position="23"/>
        <end position="262"/>
    </location>
</feature>
<accession>A0A248LHS7</accession>
<reference evidence="4" key="1">
    <citation type="submission" date="2017-06" db="EMBL/GenBank/DDBJ databases">
        <title>Whole genome sequence of Laribacter hongkongensis LHGZ1.</title>
        <authorList>
            <person name="Chen D."/>
            <person name="Wu H."/>
            <person name="Chen J."/>
        </authorList>
    </citation>
    <scope>NUCLEOTIDE SEQUENCE [LARGE SCALE GENOMIC DNA]</scope>
    <source>
        <strain evidence="4">LHGZ1</strain>
    </source>
</reference>
<proteinExistence type="predicted"/>
<keyword evidence="1" id="KW-0732">Signal</keyword>
<dbReference type="InterPro" id="IPR050902">
    <property type="entry name" value="ABC_Transporter_SBP"/>
</dbReference>
<dbReference type="RefSeq" id="WP_161493498.1">
    <property type="nucleotide sequence ID" value="NZ_CP022115.1"/>
</dbReference>
<dbReference type="InterPro" id="IPR002491">
    <property type="entry name" value="ABC_transptr_periplasmic_BD"/>
</dbReference>
<evidence type="ECO:0000313" key="4">
    <source>
        <dbReference type="Proteomes" id="UP000197424"/>
    </source>
</evidence>
<feature type="chain" id="PRO_5012648136" evidence="1">
    <location>
        <begin position="21"/>
        <end position="262"/>
    </location>
</feature>
<feature type="signal peptide" evidence="1">
    <location>
        <begin position="1"/>
        <end position="20"/>
    </location>
</feature>
<dbReference type="EMBL" id="CP022115">
    <property type="protein sequence ID" value="ASJ24182.1"/>
    <property type="molecule type" value="Genomic_DNA"/>
</dbReference>
<name>A0A248LHS7_9NEIS</name>
<organism evidence="3 4">
    <name type="scientific">Laribacter hongkongensis</name>
    <dbReference type="NCBI Taxonomy" id="168471"/>
    <lineage>
        <taxon>Bacteria</taxon>
        <taxon>Pseudomonadati</taxon>
        <taxon>Pseudomonadota</taxon>
        <taxon>Betaproteobacteria</taxon>
        <taxon>Neisseriales</taxon>
        <taxon>Aquaspirillaceae</taxon>
        <taxon>Laribacter</taxon>
    </lineage>
</organism>
<dbReference type="Proteomes" id="UP000197424">
    <property type="component" value="Chromosome"/>
</dbReference>